<dbReference type="InterPro" id="IPR010987">
    <property type="entry name" value="Glutathione-S-Trfase_C-like"/>
</dbReference>
<keyword evidence="2" id="KW-0808">Transferase</keyword>
<dbReference type="RefSeq" id="WP_121485474.1">
    <property type="nucleotide sequence ID" value="NZ_QQXL01000005.1"/>
</dbReference>
<dbReference type="GO" id="GO:0005737">
    <property type="term" value="C:cytoplasm"/>
    <property type="evidence" value="ECO:0007669"/>
    <property type="project" value="TreeGrafter"/>
</dbReference>
<reference evidence="2 3" key="1">
    <citation type="submission" date="2018-07" db="EMBL/GenBank/DDBJ databases">
        <title>Arthrobacter sp. nov., isolated from raw cow's milk with high bacterial count.</title>
        <authorList>
            <person name="Hahne J."/>
            <person name="Isele D."/>
            <person name="Lipski A."/>
        </authorList>
    </citation>
    <scope>NUCLEOTIDE SEQUENCE [LARGE SCALE GENOMIC DNA]</scope>
    <source>
        <strain evidence="2 3">JZ R-183</strain>
    </source>
</reference>
<organism evidence="2 3">
    <name type="scientific">Galactobacter caseinivorans</name>
    <dbReference type="NCBI Taxonomy" id="2676123"/>
    <lineage>
        <taxon>Bacteria</taxon>
        <taxon>Bacillati</taxon>
        <taxon>Actinomycetota</taxon>
        <taxon>Actinomycetes</taxon>
        <taxon>Micrococcales</taxon>
        <taxon>Micrococcaceae</taxon>
        <taxon>Galactobacter</taxon>
    </lineage>
</organism>
<protein>
    <submittedName>
        <fullName evidence="2">Glutathione S-transferase family protein</fullName>
    </submittedName>
</protein>
<dbReference type="InterPro" id="IPR036249">
    <property type="entry name" value="Thioredoxin-like_sf"/>
</dbReference>
<dbReference type="GO" id="GO:0004364">
    <property type="term" value="F:glutathione transferase activity"/>
    <property type="evidence" value="ECO:0007669"/>
    <property type="project" value="InterPro"/>
</dbReference>
<accession>A0A496PII2</accession>
<dbReference type="InterPro" id="IPR040079">
    <property type="entry name" value="Glutathione_S-Trfase"/>
</dbReference>
<dbReference type="Proteomes" id="UP000273119">
    <property type="component" value="Unassembled WGS sequence"/>
</dbReference>
<dbReference type="CDD" id="cd03190">
    <property type="entry name" value="GST_C_Omega_like"/>
    <property type="match status" value="1"/>
</dbReference>
<evidence type="ECO:0000313" key="3">
    <source>
        <dbReference type="Proteomes" id="UP000273119"/>
    </source>
</evidence>
<dbReference type="EMBL" id="QQXL01000005">
    <property type="protein sequence ID" value="RKW70285.1"/>
    <property type="molecule type" value="Genomic_DNA"/>
</dbReference>
<dbReference type="SFLD" id="SFLDG01148">
    <property type="entry name" value="Xi_(cytGST)"/>
    <property type="match status" value="1"/>
</dbReference>
<dbReference type="Pfam" id="PF13410">
    <property type="entry name" value="GST_C_2"/>
    <property type="match status" value="1"/>
</dbReference>
<sequence>MSQEKHSPEHSTKGAYVHSGDEFARDTNYIEDRIVADPEAILAAPAPGPSKVGTVGAGLTPGATAWPVEAGRYRLVAARACPWANRTLIVRRLLGLEDALSVALPGPTHDARSWTFDLDPGGVDPVLGTERVQQNYFKRFPDYPRGITVPAIVDVPSGAVVTNDYPQITLDLSTQWRQFHREGAPDLLPAELLDDMWPVMTRIFTEVNNGVYRCGFAGSQEAYNAAYERLWVAMDWLEERLSTRRYLMGESITEADVRLFTTLARFDPVYHGHFKTNRNKLEEMPALWGYARDLFQTPGFGDTIDFEQIKRHYYVVHEDINPTQIVPLGPDLSGWLEPHQRERLGGNPFGKGTAPGPVRAAERVAAGHNPLYPA</sequence>
<dbReference type="InterPro" id="IPR004045">
    <property type="entry name" value="Glutathione_S-Trfase_N"/>
</dbReference>
<dbReference type="InterPro" id="IPR047047">
    <property type="entry name" value="GST_Omega-like_C"/>
</dbReference>
<dbReference type="PROSITE" id="PS50405">
    <property type="entry name" value="GST_CTER"/>
    <property type="match status" value="1"/>
</dbReference>
<feature type="domain" description="GST C-terminal" evidence="1">
    <location>
        <begin position="178"/>
        <end position="313"/>
    </location>
</feature>
<dbReference type="Gene3D" id="1.20.1050.10">
    <property type="match status" value="1"/>
</dbReference>
<name>A0A496PII2_9MICC</name>
<dbReference type="InterPro" id="IPR036282">
    <property type="entry name" value="Glutathione-S-Trfase_C_sf"/>
</dbReference>
<evidence type="ECO:0000313" key="2">
    <source>
        <dbReference type="EMBL" id="RKW70285.1"/>
    </source>
</evidence>
<comment type="caution">
    <text evidence="2">The sequence shown here is derived from an EMBL/GenBank/DDBJ whole genome shotgun (WGS) entry which is preliminary data.</text>
</comment>
<proteinExistence type="predicted"/>
<dbReference type="Gene3D" id="3.40.30.10">
    <property type="entry name" value="Glutaredoxin"/>
    <property type="match status" value="1"/>
</dbReference>
<keyword evidence="3" id="KW-1185">Reference proteome</keyword>
<dbReference type="SFLD" id="SFLDS00019">
    <property type="entry name" value="Glutathione_Transferase_(cytos"/>
    <property type="match status" value="1"/>
</dbReference>
<dbReference type="SFLD" id="SFLDG01206">
    <property type="entry name" value="Xi.1"/>
    <property type="match status" value="1"/>
</dbReference>
<dbReference type="PANTHER" id="PTHR32419">
    <property type="entry name" value="GLUTATHIONYL-HYDROQUINONE REDUCTASE"/>
    <property type="match status" value="1"/>
</dbReference>
<dbReference type="AlphaFoldDB" id="A0A496PII2"/>
<dbReference type="SUPFAM" id="SSF47616">
    <property type="entry name" value="GST C-terminal domain-like"/>
    <property type="match status" value="1"/>
</dbReference>
<dbReference type="SUPFAM" id="SSF52833">
    <property type="entry name" value="Thioredoxin-like"/>
    <property type="match status" value="1"/>
</dbReference>
<dbReference type="PANTHER" id="PTHR32419:SF6">
    <property type="entry name" value="GLUTATHIONE S-TRANSFERASE OMEGA-LIKE 1-RELATED"/>
    <property type="match status" value="1"/>
</dbReference>
<dbReference type="Pfam" id="PF13409">
    <property type="entry name" value="GST_N_2"/>
    <property type="match status" value="1"/>
</dbReference>
<evidence type="ECO:0000259" key="1">
    <source>
        <dbReference type="PROSITE" id="PS50405"/>
    </source>
</evidence>
<gene>
    <name evidence="2" type="ORF">DWQ67_09695</name>
</gene>
<dbReference type="InterPro" id="IPR016639">
    <property type="entry name" value="GST_Omega/GSH"/>
</dbReference>